<dbReference type="PROSITE" id="PS50010">
    <property type="entry name" value="DH_2"/>
    <property type="match status" value="1"/>
</dbReference>
<feature type="compositionally biased region" description="Polar residues" evidence="1">
    <location>
        <begin position="582"/>
        <end position="596"/>
    </location>
</feature>
<proteinExistence type="predicted"/>
<dbReference type="SUPFAM" id="SSF48065">
    <property type="entry name" value="DBL homology domain (DH-domain)"/>
    <property type="match status" value="1"/>
</dbReference>
<feature type="region of interest" description="Disordered" evidence="1">
    <location>
        <begin position="413"/>
        <end position="437"/>
    </location>
</feature>
<feature type="compositionally biased region" description="Polar residues" evidence="1">
    <location>
        <begin position="655"/>
        <end position="665"/>
    </location>
</feature>
<evidence type="ECO:0000313" key="3">
    <source>
        <dbReference type="EMBL" id="KAI9260697.1"/>
    </source>
</evidence>
<evidence type="ECO:0000259" key="2">
    <source>
        <dbReference type="PROSITE" id="PS50010"/>
    </source>
</evidence>
<protein>
    <recommendedName>
        <fullName evidence="2">DH domain-containing protein</fullName>
    </recommendedName>
</protein>
<dbReference type="InterPro" id="IPR000219">
    <property type="entry name" value="DH_dom"/>
</dbReference>
<comment type="caution">
    <text evidence="3">The sequence shown here is derived from an EMBL/GenBank/DDBJ whole genome shotgun (WGS) entry which is preliminary data.</text>
</comment>
<accession>A0AAD5JYX0</accession>
<feature type="region of interest" description="Disordered" evidence="1">
    <location>
        <begin position="220"/>
        <end position="241"/>
    </location>
</feature>
<keyword evidence="4" id="KW-1185">Reference proteome</keyword>
<name>A0AAD5JYX0_9FUNG</name>
<evidence type="ECO:0000313" key="4">
    <source>
        <dbReference type="Proteomes" id="UP001209540"/>
    </source>
</evidence>
<feature type="compositionally biased region" description="Pro residues" evidence="1">
    <location>
        <begin position="733"/>
        <end position="749"/>
    </location>
</feature>
<gene>
    <name evidence="3" type="ORF">BDA99DRAFT_512893</name>
</gene>
<dbReference type="SMART" id="SM00325">
    <property type="entry name" value="RhoGEF"/>
    <property type="match status" value="1"/>
</dbReference>
<feature type="compositionally biased region" description="Low complexity" evidence="1">
    <location>
        <begin position="671"/>
        <end position="693"/>
    </location>
</feature>
<dbReference type="EMBL" id="JAIXMP010000016">
    <property type="protein sequence ID" value="KAI9260697.1"/>
    <property type="molecule type" value="Genomic_DNA"/>
</dbReference>
<reference evidence="3" key="1">
    <citation type="journal article" date="2022" name="IScience">
        <title>Evolution of zygomycete secretomes and the origins of terrestrial fungal ecologies.</title>
        <authorList>
            <person name="Chang Y."/>
            <person name="Wang Y."/>
            <person name="Mondo S."/>
            <person name="Ahrendt S."/>
            <person name="Andreopoulos W."/>
            <person name="Barry K."/>
            <person name="Beard J."/>
            <person name="Benny G.L."/>
            <person name="Blankenship S."/>
            <person name="Bonito G."/>
            <person name="Cuomo C."/>
            <person name="Desiro A."/>
            <person name="Gervers K.A."/>
            <person name="Hundley H."/>
            <person name="Kuo A."/>
            <person name="LaButti K."/>
            <person name="Lang B.F."/>
            <person name="Lipzen A."/>
            <person name="O'Donnell K."/>
            <person name="Pangilinan J."/>
            <person name="Reynolds N."/>
            <person name="Sandor L."/>
            <person name="Smith M.E."/>
            <person name="Tsang A."/>
            <person name="Grigoriev I.V."/>
            <person name="Stajich J.E."/>
            <person name="Spatafora J.W."/>
        </authorList>
    </citation>
    <scope>NUCLEOTIDE SEQUENCE</scope>
    <source>
        <strain evidence="3">RSA 2281</strain>
    </source>
</reference>
<organism evidence="3 4">
    <name type="scientific">Phascolomyces articulosus</name>
    <dbReference type="NCBI Taxonomy" id="60185"/>
    <lineage>
        <taxon>Eukaryota</taxon>
        <taxon>Fungi</taxon>
        <taxon>Fungi incertae sedis</taxon>
        <taxon>Mucoromycota</taxon>
        <taxon>Mucoromycotina</taxon>
        <taxon>Mucoromycetes</taxon>
        <taxon>Mucorales</taxon>
        <taxon>Lichtheimiaceae</taxon>
        <taxon>Phascolomyces</taxon>
    </lineage>
</organism>
<feature type="region of interest" description="Disordered" evidence="1">
    <location>
        <begin position="1"/>
        <end position="43"/>
    </location>
</feature>
<dbReference type="InterPro" id="IPR011993">
    <property type="entry name" value="PH-like_dom_sf"/>
</dbReference>
<feature type="compositionally biased region" description="Low complexity" evidence="1">
    <location>
        <begin position="634"/>
        <end position="647"/>
    </location>
</feature>
<feature type="compositionally biased region" description="Polar residues" evidence="1">
    <location>
        <begin position="1"/>
        <end position="35"/>
    </location>
</feature>
<feature type="compositionally biased region" description="Acidic residues" evidence="1">
    <location>
        <begin position="920"/>
        <end position="930"/>
    </location>
</feature>
<dbReference type="Pfam" id="PF00621">
    <property type="entry name" value="RhoGEF"/>
    <property type="match status" value="1"/>
</dbReference>
<evidence type="ECO:0000256" key="1">
    <source>
        <dbReference type="SAM" id="MobiDB-lite"/>
    </source>
</evidence>
<feature type="region of interest" description="Disordered" evidence="1">
    <location>
        <begin position="476"/>
        <end position="556"/>
    </location>
</feature>
<dbReference type="Gene3D" id="2.30.29.30">
    <property type="entry name" value="Pleckstrin-homology domain (PH domain)/Phosphotyrosine-binding domain (PTB)"/>
    <property type="match status" value="1"/>
</dbReference>
<dbReference type="SUPFAM" id="SSF50729">
    <property type="entry name" value="PH domain-like"/>
    <property type="match status" value="1"/>
</dbReference>
<reference evidence="3" key="2">
    <citation type="submission" date="2023-02" db="EMBL/GenBank/DDBJ databases">
        <authorList>
            <consortium name="DOE Joint Genome Institute"/>
            <person name="Mondo S.J."/>
            <person name="Chang Y."/>
            <person name="Wang Y."/>
            <person name="Ahrendt S."/>
            <person name="Andreopoulos W."/>
            <person name="Barry K."/>
            <person name="Beard J."/>
            <person name="Benny G.L."/>
            <person name="Blankenship S."/>
            <person name="Bonito G."/>
            <person name="Cuomo C."/>
            <person name="Desiro A."/>
            <person name="Gervers K.A."/>
            <person name="Hundley H."/>
            <person name="Kuo A."/>
            <person name="LaButti K."/>
            <person name="Lang B.F."/>
            <person name="Lipzen A."/>
            <person name="O'Donnell K."/>
            <person name="Pangilinan J."/>
            <person name="Reynolds N."/>
            <person name="Sandor L."/>
            <person name="Smith M.W."/>
            <person name="Tsang A."/>
            <person name="Grigoriev I.V."/>
            <person name="Stajich J.E."/>
            <person name="Spatafora J.W."/>
        </authorList>
    </citation>
    <scope>NUCLEOTIDE SEQUENCE</scope>
    <source>
        <strain evidence="3">RSA 2281</strain>
    </source>
</reference>
<feature type="compositionally biased region" description="Basic and acidic residues" evidence="1">
    <location>
        <begin position="478"/>
        <end position="489"/>
    </location>
</feature>
<feature type="region of interest" description="Disordered" evidence="1">
    <location>
        <begin position="903"/>
        <end position="938"/>
    </location>
</feature>
<feature type="compositionally biased region" description="Polar residues" evidence="1">
    <location>
        <begin position="502"/>
        <end position="515"/>
    </location>
</feature>
<dbReference type="Gene3D" id="1.20.900.10">
    <property type="entry name" value="Dbl homology (DH) domain"/>
    <property type="match status" value="1"/>
</dbReference>
<sequence length="1051" mass="115308">MLSASTLASNASDAFSTNSGAQTPLSPYSNDSTPKVQGGGAANPLTDLIETEKSYMETLKIIEIQLAPLWTNQSITDFTELLNNVQEIIKVNKRFCAKLVKIAANPQTIKELGDVLMQWIDDMEVPYASFSRGFITNLNQRQDIISQPGIQNLLNDLSTQASYVITLESLFNAPVQQLKYYKVLYSRLLESAEPGRADHKLLVKANRRIDTVMLMAQKSSGKSTVAADPSSSPSSSRAHTKSLPIVTPIQTDMTSVRSEFITFDGCKLDCSQIVDLFSGAPMPQFQPRLPDDATAVLKDHFVQLPGETNETTPIRVQLILTNDILLIAREGANNTHALLYPPLAVNDITVKTKNIDRELVGEYVVELTVAGKKPLAMRADNKEIRNKWVGADEHAPSSMTLSPKPLRMVVQKHVGSGGERDGSSTLAATSNDNKNAARKSMFKHEVFSYYTDQTGEISPLSSDESDTEDFRSQVLKAPKNEGKTQHETKTLPAPPPPPKVNNGANDLKPQSSSYQDPHHHLSPTRSASPAPSATSTSTFNSSATEDSPGTAARPVSPRTIEISHAVAPVAAMQAVTQDFAATSIDSKPLPRTSSTNRSLSPAPPMSMPARTSSSRQPPQPLQKALPQQPPPAPIHQQQQQYPGSPLPHGAAPSTLLPNPSINRSLPPQPHHPQQQQQQQQQRPPVIHQPQPQHMARPGTPPAVGAPQRASYFNGMPGNRSPSPGPGMHHGGTPPGPGFPQQQPTPPPQQQPMGRHLNTPAHLRPQRSMDDLNSPPRSPTPHMVNGQPTGIRQVLYSGRCEVFHWKSESWYAVDGQCVLEVRQTFTNRSCVAILMQHTGQLYLNAWVLPNTVVTQPSPTDVSVSVFMGNQKENYLVHFQSPQEAIQLNQILQRTLQEAIRMGGTMGEGTLRGAPPASMSFLDDDPKDDEPTQEPQQPQSLRLVMQCKTKLFVQQEHSSWSSFGSVSLKISQQLPSKKMHIEMENGKGNKATKLVSATVQSRNVTKIGPKRITMLLVNEKERQSMVYMIQIKEEQTGQKIFEYLKTKNAENGW</sequence>
<dbReference type="Proteomes" id="UP001209540">
    <property type="component" value="Unassembled WGS sequence"/>
</dbReference>
<dbReference type="AlphaFoldDB" id="A0AAD5JYX0"/>
<feature type="compositionally biased region" description="Polar residues" evidence="1">
    <location>
        <begin position="423"/>
        <end position="434"/>
    </location>
</feature>
<dbReference type="GO" id="GO:0005085">
    <property type="term" value="F:guanyl-nucleotide exchange factor activity"/>
    <property type="evidence" value="ECO:0007669"/>
    <property type="project" value="InterPro"/>
</dbReference>
<dbReference type="InterPro" id="IPR035899">
    <property type="entry name" value="DBL_dom_sf"/>
</dbReference>
<feature type="compositionally biased region" description="Low complexity" evidence="1">
    <location>
        <begin position="607"/>
        <end position="626"/>
    </location>
</feature>
<feature type="compositionally biased region" description="Low complexity" evidence="1">
    <location>
        <begin position="523"/>
        <end position="544"/>
    </location>
</feature>
<feature type="region of interest" description="Disordered" evidence="1">
    <location>
        <begin position="582"/>
        <end position="787"/>
    </location>
</feature>
<feature type="domain" description="DH" evidence="2">
    <location>
        <begin position="45"/>
        <end position="219"/>
    </location>
</feature>